<feature type="transmembrane region" description="Helical" evidence="1">
    <location>
        <begin position="245"/>
        <end position="269"/>
    </location>
</feature>
<feature type="transmembrane region" description="Helical" evidence="1">
    <location>
        <begin position="163"/>
        <end position="180"/>
    </location>
</feature>
<feature type="transmembrane region" description="Helical" evidence="1">
    <location>
        <begin position="325"/>
        <end position="346"/>
    </location>
</feature>
<gene>
    <name evidence="3" type="ORF">HMPREF0658_1436</name>
</gene>
<dbReference type="eggNOG" id="COG3594">
    <property type="taxonomic scope" value="Bacteria"/>
</dbReference>
<reference evidence="3" key="1">
    <citation type="submission" date="2010-07" db="EMBL/GenBank/DDBJ databases">
        <authorList>
            <person name="Muzny D."/>
            <person name="Qin X."/>
            <person name="Deng J."/>
            <person name="Jiang H."/>
            <person name="Liu Y."/>
            <person name="Qu J."/>
            <person name="Song X.-Z."/>
            <person name="Zhang L."/>
            <person name="Thornton R."/>
            <person name="Coyle M."/>
            <person name="Francisco L."/>
            <person name="Jackson L."/>
            <person name="Javaid M."/>
            <person name="Korchina V."/>
            <person name="Kovar C."/>
            <person name="Mata R."/>
            <person name="Mathew T."/>
            <person name="Ngo R."/>
            <person name="Nguyen L."/>
            <person name="Nguyen N."/>
            <person name="Okwuonu G."/>
            <person name="Ongeri F."/>
            <person name="Pham C."/>
            <person name="Simmons D."/>
            <person name="Wilczek-Boney K."/>
            <person name="Hale W."/>
            <person name="Jakkamsetti A."/>
            <person name="Pham P."/>
            <person name="Ruth R."/>
            <person name="San Lucas F."/>
            <person name="Warren J."/>
            <person name="Zhang J."/>
            <person name="Zhao Z."/>
            <person name="Zhou C."/>
            <person name="Zhu D."/>
            <person name="Lee S."/>
            <person name="Bess C."/>
            <person name="Blankenburg K."/>
            <person name="Forbes L."/>
            <person name="Fu Q."/>
            <person name="Gubbala S."/>
            <person name="Hirani K."/>
            <person name="Jayaseelan J.C."/>
            <person name="Lara F."/>
            <person name="Munidasa M."/>
            <person name="Palculict T."/>
            <person name="Patil S."/>
            <person name="Pu L.-L."/>
            <person name="Saada N."/>
            <person name="Tang L."/>
            <person name="Weissenberger G."/>
            <person name="Zhu Y."/>
            <person name="Hemphill L."/>
            <person name="Shang Y."/>
            <person name="Youmans B."/>
            <person name="Ayvaz T."/>
            <person name="Ross M."/>
            <person name="Santibanez J."/>
            <person name="Aqrawi P."/>
            <person name="Gross S."/>
            <person name="Joshi V."/>
            <person name="Fowler G."/>
            <person name="Nazareth L."/>
            <person name="Reid J."/>
            <person name="Worley K."/>
            <person name="Petrosino J."/>
            <person name="Highlander S."/>
            <person name="Gibbs R."/>
        </authorList>
    </citation>
    <scope>NUCLEOTIDE SEQUENCE [LARGE SCALE GENOMIC DNA]</scope>
    <source>
        <strain evidence="3">DSM 16973</strain>
    </source>
</reference>
<dbReference type="GO" id="GO:0016747">
    <property type="term" value="F:acyltransferase activity, transferring groups other than amino-acyl groups"/>
    <property type="evidence" value="ECO:0007669"/>
    <property type="project" value="InterPro"/>
</dbReference>
<dbReference type="HOGENOM" id="CLU_023915_4_1_10"/>
<dbReference type="STRING" id="862515.HMPREF0658_1436"/>
<feature type="transmembrane region" description="Helical" evidence="1">
    <location>
        <begin position="218"/>
        <end position="239"/>
    </location>
</feature>
<name>E0NTD4_9BACT</name>
<dbReference type="InterPro" id="IPR052734">
    <property type="entry name" value="Nod_factor_acetyltransferase"/>
</dbReference>
<comment type="caution">
    <text evidence="3">The sequence shown here is derived from an EMBL/GenBank/DDBJ whole genome shotgun (WGS) entry which is preliminary data.</text>
</comment>
<accession>E0NTD4</accession>
<dbReference type="PANTHER" id="PTHR37312:SF1">
    <property type="entry name" value="MEMBRANE-BOUND ACYLTRANSFERASE YKRP-RELATED"/>
    <property type="match status" value="1"/>
</dbReference>
<keyword evidence="1" id="KW-1133">Transmembrane helix</keyword>
<keyword evidence="3" id="KW-0012">Acyltransferase</keyword>
<dbReference type="BioCyc" id="PMAR862515-HMP:GMOO-1459-MONOMER"/>
<feature type="transmembrane region" description="Helical" evidence="1">
    <location>
        <begin position="133"/>
        <end position="154"/>
    </location>
</feature>
<proteinExistence type="predicted"/>
<dbReference type="RefSeq" id="WP_006949537.1">
    <property type="nucleotide sequence ID" value="NZ_BAJI01000002.1"/>
</dbReference>
<dbReference type="OrthoDB" id="9816048at2"/>
<evidence type="ECO:0000313" key="3">
    <source>
        <dbReference type="EMBL" id="EFM01601.1"/>
    </source>
</evidence>
<feature type="transmembrane region" description="Helical" evidence="1">
    <location>
        <begin position="76"/>
        <end position="96"/>
    </location>
</feature>
<keyword evidence="3" id="KW-0808">Transferase</keyword>
<keyword evidence="1" id="KW-0812">Transmembrane</keyword>
<keyword evidence="4" id="KW-1185">Reference proteome</keyword>
<organism evidence="3 4">
    <name type="scientific">Hoylesella marshii DSM 16973 = JCM 13450</name>
    <dbReference type="NCBI Taxonomy" id="862515"/>
    <lineage>
        <taxon>Bacteria</taxon>
        <taxon>Pseudomonadati</taxon>
        <taxon>Bacteroidota</taxon>
        <taxon>Bacteroidia</taxon>
        <taxon>Bacteroidales</taxon>
        <taxon>Prevotellaceae</taxon>
        <taxon>Hoylesella</taxon>
    </lineage>
</organism>
<dbReference type="PANTHER" id="PTHR37312">
    <property type="entry name" value="MEMBRANE-BOUND ACYLTRANSFERASE YKRP-RELATED"/>
    <property type="match status" value="1"/>
</dbReference>
<feature type="transmembrane region" description="Helical" evidence="1">
    <location>
        <begin position="276"/>
        <end position="305"/>
    </location>
</feature>
<evidence type="ECO:0000256" key="1">
    <source>
        <dbReference type="SAM" id="Phobius"/>
    </source>
</evidence>
<dbReference type="AlphaFoldDB" id="E0NTD4"/>
<dbReference type="Pfam" id="PF01757">
    <property type="entry name" value="Acyl_transf_3"/>
    <property type="match status" value="1"/>
</dbReference>
<dbReference type="InterPro" id="IPR002656">
    <property type="entry name" value="Acyl_transf_3_dom"/>
</dbReference>
<protein>
    <submittedName>
        <fullName evidence="3">Acyltransferase</fullName>
    </submittedName>
</protein>
<feature type="transmembrane region" description="Helical" evidence="1">
    <location>
        <begin position="186"/>
        <end position="206"/>
    </location>
</feature>
<dbReference type="EMBL" id="AEEI01000049">
    <property type="protein sequence ID" value="EFM01601.1"/>
    <property type="molecule type" value="Genomic_DNA"/>
</dbReference>
<evidence type="ECO:0000259" key="2">
    <source>
        <dbReference type="Pfam" id="PF01757"/>
    </source>
</evidence>
<evidence type="ECO:0000313" key="4">
    <source>
        <dbReference type="Proteomes" id="UP000004394"/>
    </source>
</evidence>
<feature type="transmembrane region" description="Helical" evidence="1">
    <location>
        <begin position="34"/>
        <end position="55"/>
    </location>
</feature>
<dbReference type="Proteomes" id="UP000004394">
    <property type="component" value="Unassembled WGS sequence"/>
</dbReference>
<keyword evidence="1" id="KW-0472">Membrane</keyword>
<sequence>MKEQLINSKCNDITIAKGIGIMLMVVGHSDSVAFLHYFIYYFHMPLFFFCSGFFFNRKTSVYEFTKKRIKGLYLPYVKWTLCIFLLHNMFYTLNIYNEAFGTSPYSSTYFGLHDFKHYIIPLFINMNGSITRILGGFWFIKVLLWSAIIVRLIGRLTTSKERVVGLILGFAIIAVVSRKYSINIPVIEDISIVCLGIVFYLCGYYWKNKTQKKQNFRYFNSLILLGTLSLLALSFIWPASMFCDYLMIFPYVGVALIGIYIVLGVSAYLDRRKPRLLYYIGNNTLTILGLHFLAFKIVALIQIYYYHLDFTYLAKFPVAWSGQDGGWWILYSITGIAIPVGIKCIYDRIRNQTAKCLNAT</sequence>
<feature type="domain" description="Acyltransferase 3" evidence="2">
    <location>
        <begin position="13"/>
        <end position="322"/>
    </location>
</feature>